<dbReference type="Proteomes" id="UP001604002">
    <property type="component" value="Unassembled WGS sequence"/>
</dbReference>
<dbReference type="CDD" id="cd00685">
    <property type="entry name" value="Trans_IPPS_HT"/>
    <property type="match status" value="1"/>
</dbReference>
<dbReference type="InterPro" id="IPR033749">
    <property type="entry name" value="Polyprenyl_synt_CS"/>
</dbReference>
<dbReference type="Pfam" id="PF00348">
    <property type="entry name" value="polyprenyl_synt"/>
    <property type="match status" value="1"/>
</dbReference>
<dbReference type="SFLD" id="SFLDG01017">
    <property type="entry name" value="Polyprenyl_Transferase_Like"/>
    <property type="match status" value="1"/>
</dbReference>
<evidence type="ECO:0000256" key="2">
    <source>
        <dbReference type="ARBA" id="ARBA00006706"/>
    </source>
</evidence>
<dbReference type="SUPFAM" id="SSF48576">
    <property type="entry name" value="Terpenoid synthases"/>
    <property type="match status" value="1"/>
</dbReference>
<dbReference type="EC" id="2.5.1.10" evidence="8"/>
<reference evidence="8 9" key="1">
    <citation type="submission" date="2024-02" db="EMBL/GenBank/DDBJ databases">
        <title>Expansion and revision of Xanthobacter and proposal of Roseixanthobacter gen. nov.</title>
        <authorList>
            <person name="Soltysiak M.P.M."/>
            <person name="Jalihal A."/>
            <person name="Ory A."/>
            <person name="Chrisophersen C."/>
            <person name="Lee A.D."/>
            <person name="Boulton J."/>
            <person name="Springer M."/>
        </authorList>
    </citation>
    <scope>NUCLEOTIDE SEQUENCE [LARGE SCALE GENOMIC DNA]</scope>
    <source>
        <strain evidence="8 9">23A</strain>
    </source>
</reference>
<dbReference type="RefSeq" id="WP_393994466.1">
    <property type="nucleotide sequence ID" value="NZ_JBAFVH010000017.1"/>
</dbReference>
<keyword evidence="4" id="KW-0479">Metal-binding</keyword>
<sequence>MTLPLKDQLALKDRLDASAAATEARLALALADAALPGERLRPERLMAAMRHGALGGGKRLRPFLVIESAALFGIPAAQAVTAATAIECIHCYSLVHDDLPAMDDDDLRRGRPTVHRAYDEATAILAGDGLLTLAFDLLAGEDAHRDAAVRIALVRALARAAGIGGMVGGQMLDLAAEGRFSGGTPLALAEDAIRDLQAMKTGALLAVSVEAGALLGGATVAEREALLAYGRALGAAFQIADDILDVEGTAEEVGKKVGKDAAAGKATLVSRLGLPAARTLLDRLVADAAAALAPFGPRGAMLAEAALFVANRRN</sequence>
<dbReference type="InterPro" id="IPR008949">
    <property type="entry name" value="Isoprenoid_synthase_dom_sf"/>
</dbReference>
<evidence type="ECO:0000313" key="9">
    <source>
        <dbReference type="Proteomes" id="UP001604002"/>
    </source>
</evidence>
<dbReference type="PROSITE" id="PS00444">
    <property type="entry name" value="POLYPRENYL_SYNTHASE_2"/>
    <property type="match status" value="1"/>
</dbReference>
<comment type="cofactor">
    <cofactor evidence="1">
        <name>Mg(2+)</name>
        <dbReference type="ChEBI" id="CHEBI:18420"/>
    </cofactor>
</comment>
<evidence type="ECO:0000256" key="4">
    <source>
        <dbReference type="ARBA" id="ARBA00022723"/>
    </source>
</evidence>
<dbReference type="NCBIfam" id="NF045485">
    <property type="entry name" value="FPPsyn"/>
    <property type="match status" value="1"/>
</dbReference>
<keyword evidence="6" id="KW-0414">Isoprene biosynthesis</keyword>
<comment type="similarity">
    <text evidence="2 7">Belongs to the FPP/GGPP synthase family.</text>
</comment>
<name>A0ABW7A1Y2_9HYPH</name>
<protein>
    <submittedName>
        <fullName evidence="8">Farnesyl diphosphate synthase</fullName>
        <ecNumber evidence="8">2.5.1.10</ecNumber>
    </submittedName>
</protein>
<evidence type="ECO:0000256" key="5">
    <source>
        <dbReference type="ARBA" id="ARBA00022842"/>
    </source>
</evidence>
<dbReference type="GO" id="GO:0004337">
    <property type="term" value="F:(2E,6E)-farnesyl diphosphate synthase activity"/>
    <property type="evidence" value="ECO:0007669"/>
    <property type="project" value="UniProtKB-EC"/>
</dbReference>
<dbReference type="InterPro" id="IPR000092">
    <property type="entry name" value="Polyprenyl_synt"/>
</dbReference>
<dbReference type="PANTHER" id="PTHR43281">
    <property type="entry name" value="FARNESYL DIPHOSPHATE SYNTHASE"/>
    <property type="match status" value="1"/>
</dbReference>
<dbReference type="InterPro" id="IPR053378">
    <property type="entry name" value="Prenyl_diphosphate_synthase"/>
</dbReference>
<comment type="caution">
    <text evidence="8">The sequence shown here is derived from an EMBL/GenBank/DDBJ whole genome shotgun (WGS) entry which is preliminary data.</text>
</comment>
<organism evidence="8 9">
    <name type="scientific">Xanthobacter oligotrophicus</name>
    <dbReference type="NCBI Taxonomy" id="2607286"/>
    <lineage>
        <taxon>Bacteria</taxon>
        <taxon>Pseudomonadati</taxon>
        <taxon>Pseudomonadota</taxon>
        <taxon>Alphaproteobacteria</taxon>
        <taxon>Hyphomicrobiales</taxon>
        <taxon>Xanthobacteraceae</taxon>
        <taxon>Xanthobacter</taxon>
    </lineage>
</organism>
<evidence type="ECO:0000256" key="3">
    <source>
        <dbReference type="ARBA" id="ARBA00022679"/>
    </source>
</evidence>
<dbReference type="PROSITE" id="PS00723">
    <property type="entry name" value="POLYPRENYL_SYNTHASE_1"/>
    <property type="match status" value="1"/>
</dbReference>
<evidence type="ECO:0000313" key="8">
    <source>
        <dbReference type="EMBL" id="MFG1374903.1"/>
    </source>
</evidence>
<dbReference type="Gene3D" id="1.10.600.10">
    <property type="entry name" value="Farnesyl Diphosphate Synthase"/>
    <property type="match status" value="1"/>
</dbReference>
<keyword evidence="5" id="KW-0460">Magnesium</keyword>
<dbReference type="SFLD" id="SFLDS00005">
    <property type="entry name" value="Isoprenoid_Synthase_Type_I"/>
    <property type="match status" value="1"/>
</dbReference>
<keyword evidence="9" id="KW-1185">Reference proteome</keyword>
<keyword evidence="3 7" id="KW-0808">Transferase</keyword>
<dbReference type="EMBL" id="JBAFVH010000017">
    <property type="protein sequence ID" value="MFG1374903.1"/>
    <property type="molecule type" value="Genomic_DNA"/>
</dbReference>
<evidence type="ECO:0000256" key="6">
    <source>
        <dbReference type="ARBA" id="ARBA00023229"/>
    </source>
</evidence>
<proteinExistence type="inferred from homology"/>
<evidence type="ECO:0000256" key="1">
    <source>
        <dbReference type="ARBA" id="ARBA00001946"/>
    </source>
</evidence>
<dbReference type="PANTHER" id="PTHR43281:SF1">
    <property type="entry name" value="FARNESYL DIPHOSPHATE SYNTHASE"/>
    <property type="match status" value="1"/>
</dbReference>
<accession>A0ABW7A1Y2</accession>
<gene>
    <name evidence="8" type="ORF">V5F32_22205</name>
</gene>
<evidence type="ECO:0000256" key="7">
    <source>
        <dbReference type="RuleBase" id="RU004466"/>
    </source>
</evidence>